<protein>
    <submittedName>
        <fullName evidence="1">Uncharacterized protein</fullName>
    </submittedName>
</protein>
<evidence type="ECO:0000313" key="2">
    <source>
        <dbReference type="Proteomes" id="UP000539111"/>
    </source>
</evidence>
<dbReference type="EMBL" id="JACBZP010000001">
    <property type="protein sequence ID" value="NYI66591.1"/>
    <property type="molecule type" value="Genomic_DNA"/>
</dbReference>
<reference evidence="1 2" key="1">
    <citation type="submission" date="2020-07" db="EMBL/GenBank/DDBJ databases">
        <title>Sequencing the genomes of 1000 actinobacteria strains.</title>
        <authorList>
            <person name="Klenk H.-P."/>
        </authorList>
    </citation>
    <scope>NUCLEOTIDE SEQUENCE [LARGE SCALE GENOMIC DNA]</scope>
    <source>
        <strain evidence="1 2">DSM 26341</strain>
    </source>
</reference>
<evidence type="ECO:0000313" key="1">
    <source>
        <dbReference type="EMBL" id="NYI66591.1"/>
    </source>
</evidence>
<organism evidence="1 2">
    <name type="scientific">Spelaeicoccus albus</name>
    <dbReference type="NCBI Taxonomy" id="1280376"/>
    <lineage>
        <taxon>Bacteria</taxon>
        <taxon>Bacillati</taxon>
        <taxon>Actinomycetota</taxon>
        <taxon>Actinomycetes</taxon>
        <taxon>Micrococcales</taxon>
        <taxon>Brevibacteriaceae</taxon>
        <taxon>Spelaeicoccus</taxon>
    </lineage>
</organism>
<comment type="caution">
    <text evidence="1">The sequence shown here is derived from an EMBL/GenBank/DDBJ whole genome shotgun (WGS) entry which is preliminary data.</text>
</comment>
<accession>A0A7Z0ACC4</accession>
<gene>
    <name evidence="1" type="ORF">BJY26_000897</name>
</gene>
<sequence length="68" mass="7488">MRGKNHRRRVCTQLWTNYRGGVDGCGIGGMRPERSTGTGHVFRKVPAAVQRASTVLSTGVNNIGEIYR</sequence>
<dbReference type="AlphaFoldDB" id="A0A7Z0ACC4"/>
<keyword evidence="2" id="KW-1185">Reference proteome</keyword>
<proteinExistence type="predicted"/>
<dbReference type="Proteomes" id="UP000539111">
    <property type="component" value="Unassembled WGS sequence"/>
</dbReference>
<name>A0A7Z0ACC4_9MICO</name>